<dbReference type="Proteomes" id="UP000830719">
    <property type="component" value="Segment"/>
</dbReference>
<evidence type="ECO:0000313" key="2">
    <source>
        <dbReference type="Proteomes" id="UP000830719"/>
    </source>
</evidence>
<keyword evidence="2" id="KW-1185">Reference proteome</keyword>
<protein>
    <submittedName>
        <fullName evidence="1">Uncharacterized protein</fullName>
    </submittedName>
</protein>
<organism evidence="1 2">
    <name type="scientific">Rachiplusia nu nucleopolyhedrovirus</name>
    <dbReference type="NCBI Taxonomy" id="2605775"/>
    <lineage>
        <taxon>Viruses</taxon>
        <taxon>Viruses incertae sedis</taxon>
        <taxon>Naldaviricetes</taxon>
        <taxon>Lefavirales</taxon>
        <taxon>Baculoviridae</taxon>
        <taxon>Alphabaculovirus</taxon>
        <taxon>Alphabaculovirus ranus</taxon>
    </lineage>
</organism>
<dbReference type="KEGG" id="vg:80538094"/>
<evidence type="ECO:0000313" key="1">
    <source>
        <dbReference type="EMBL" id="QEI03659.1"/>
    </source>
</evidence>
<dbReference type="RefSeq" id="YP_010799624.1">
    <property type="nucleotide sequence ID" value="NC_076682.1"/>
</dbReference>
<dbReference type="Pfam" id="PF11077">
    <property type="entry name" value="DUF2616"/>
    <property type="match status" value="1"/>
</dbReference>
<accession>A0AAF1DB50</accession>
<dbReference type="GeneID" id="80538094"/>
<reference evidence="1" key="1">
    <citation type="submission" date="2019-01" db="EMBL/GenBank/DDBJ databases">
        <authorList>
            <person name="Trentin L.B."/>
            <person name="Santos E.R."/>
            <person name="Silva L.A."/>
            <person name="Sosa-Gomez D.R."/>
            <person name="Ribeiro B.M."/>
            <person name="Ardisson-Araujo D.M.P."/>
        </authorList>
    </citation>
    <scope>NUCLEOTIDE SEQUENCE</scope>
    <source>
        <strain evidence="1">VPN54</strain>
    </source>
</reference>
<sequence>MELIKPFIRYSRLYRITVDEQEKSEIFNQWTRAVGDQSNHQLLSSSELATCEFCYTKQHTKSSQFCGKCFFPLSLEKNIGQELSTYSIISVCFYEQLLDEQENYTDITCSTNRLVWQERLRFTWCMYESTSKLYKIDLLQCIQCCAAVHCKQYNLREVYYSSFSFNLFCKYCLFPLFKILSAAG</sequence>
<proteinExistence type="predicted"/>
<dbReference type="InterPro" id="IPR020201">
    <property type="entry name" value="AcMNPV_Orf52"/>
</dbReference>
<dbReference type="EMBL" id="MK419956">
    <property type="protein sequence ID" value="QEI03659.1"/>
    <property type="molecule type" value="Genomic_DNA"/>
</dbReference>
<name>A0AAF1DB50_9ABAC</name>